<dbReference type="RefSeq" id="WP_200804371.1">
    <property type="nucleotide sequence ID" value="NZ_FRBI01000004.1"/>
</dbReference>
<name>A0A1M7AES3_9ACTN</name>
<accession>A0A1M7AES3</accession>
<gene>
    <name evidence="5" type="ORF">SAMN05216499_10477</name>
</gene>
<dbReference type="PANTHER" id="PTHR30061">
    <property type="entry name" value="MALTOSE-BINDING PERIPLASMIC PROTEIN"/>
    <property type="match status" value="1"/>
</dbReference>
<organism evidence="5 6">
    <name type="scientific">Actinacidiphila paucisporea</name>
    <dbReference type="NCBI Taxonomy" id="310782"/>
    <lineage>
        <taxon>Bacteria</taxon>
        <taxon>Bacillati</taxon>
        <taxon>Actinomycetota</taxon>
        <taxon>Actinomycetes</taxon>
        <taxon>Kitasatosporales</taxon>
        <taxon>Streptomycetaceae</taxon>
        <taxon>Actinacidiphila</taxon>
    </lineage>
</organism>
<evidence type="ECO:0000313" key="6">
    <source>
        <dbReference type="Proteomes" id="UP000184111"/>
    </source>
</evidence>
<dbReference type="AlphaFoldDB" id="A0A1M7AES3"/>
<dbReference type="GO" id="GO:0015768">
    <property type="term" value="P:maltose transport"/>
    <property type="evidence" value="ECO:0007669"/>
    <property type="project" value="TreeGrafter"/>
</dbReference>
<dbReference type="GO" id="GO:0042956">
    <property type="term" value="P:maltodextrin transmembrane transport"/>
    <property type="evidence" value="ECO:0007669"/>
    <property type="project" value="TreeGrafter"/>
</dbReference>
<keyword evidence="2" id="KW-0813">Transport</keyword>
<dbReference type="STRING" id="310782.SAMN05216499_10477"/>
<evidence type="ECO:0000256" key="3">
    <source>
        <dbReference type="ARBA" id="ARBA00022729"/>
    </source>
</evidence>
<feature type="signal peptide" evidence="4">
    <location>
        <begin position="1"/>
        <end position="32"/>
    </location>
</feature>
<reference evidence="5 6" key="1">
    <citation type="submission" date="2016-11" db="EMBL/GenBank/DDBJ databases">
        <authorList>
            <person name="Jaros S."/>
            <person name="Januszkiewicz K."/>
            <person name="Wedrychowicz H."/>
        </authorList>
    </citation>
    <scope>NUCLEOTIDE SEQUENCE [LARGE SCALE GENOMIC DNA]</scope>
    <source>
        <strain evidence="5 6">CGMCC 4.2025</strain>
    </source>
</reference>
<keyword evidence="3 4" id="KW-0732">Signal</keyword>
<evidence type="ECO:0000256" key="4">
    <source>
        <dbReference type="SAM" id="SignalP"/>
    </source>
</evidence>
<evidence type="ECO:0000313" key="5">
    <source>
        <dbReference type="EMBL" id="SHL41293.1"/>
    </source>
</evidence>
<evidence type="ECO:0000256" key="2">
    <source>
        <dbReference type="ARBA" id="ARBA00022448"/>
    </source>
</evidence>
<dbReference type="Pfam" id="PF13416">
    <property type="entry name" value="SBP_bac_8"/>
    <property type="match status" value="1"/>
</dbReference>
<dbReference type="EMBL" id="FRBI01000004">
    <property type="protein sequence ID" value="SHL41293.1"/>
    <property type="molecule type" value="Genomic_DNA"/>
</dbReference>
<dbReference type="PANTHER" id="PTHR30061:SF50">
    <property type="entry name" value="MALTOSE_MALTODEXTRIN-BINDING PERIPLASMIC PROTEIN"/>
    <property type="match status" value="1"/>
</dbReference>
<evidence type="ECO:0000256" key="1">
    <source>
        <dbReference type="ARBA" id="ARBA00008520"/>
    </source>
</evidence>
<feature type="chain" id="PRO_5038684573" evidence="4">
    <location>
        <begin position="33"/>
        <end position="420"/>
    </location>
</feature>
<protein>
    <submittedName>
        <fullName evidence="5">Carbohydrate ABC transporter substrate-binding protein, CUT1 family</fullName>
    </submittedName>
</protein>
<sequence>MSRLLRTSRLFRPAARPGALAALAAAGALTLAACGTGSGSGGSGGAPDTLTEIDYYDAAPQNTQLPQILDECGVRNGVKIKHQQVPRAQFMPKLLQQASARSLPDLALIDNPDLQQVAATGGLVSLSKAGLSTEGLYPSIAQAGQYQGQTYGIAPGVNGLALYYNTDFFTRAGLEPPTTWAELAADAKKLTQGPRYGVAFSAVGTEEGTFQFEPFFWTARGNLKELDSPQAVKALTLWKDLVGSGSASKSVVTWTQADVNDQFMAGNAAMMVNGPWQLPTLNADKKLHFGVVPIPVPSPDAKPVTPLGGEVWTVGHSKPAREAKAVAVVKCLLSQDESAKWSKDAGYIPSNQRAAAQLASADPQLAAFVQEVGTAKARTTELGTAYPKVSQALADAIQAVLAGGTSPGSALSQAQSAAKN</sequence>
<dbReference type="PROSITE" id="PS51257">
    <property type="entry name" value="PROKAR_LIPOPROTEIN"/>
    <property type="match status" value="1"/>
</dbReference>
<dbReference type="GO" id="GO:0055052">
    <property type="term" value="C:ATP-binding cassette (ABC) transporter complex, substrate-binding subunit-containing"/>
    <property type="evidence" value="ECO:0007669"/>
    <property type="project" value="TreeGrafter"/>
</dbReference>
<dbReference type="Gene3D" id="3.40.190.10">
    <property type="entry name" value="Periplasmic binding protein-like II"/>
    <property type="match status" value="2"/>
</dbReference>
<dbReference type="SUPFAM" id="SSF53850">
    <property type="entry name" value="Periplasmic binding protein-like II"/>
    <property type="match status" value="1"/>
</dbReference>
<keyword evidence="6" id="KW-1185">Reference proteome</keyword>
<comment type="similarity">
    <text evidence="1">Belongs to the bacterial solute-binding protein 1 family.</text>
</comment>
<dbReference type="InterPro" id="IPR006059">
    <property type="entry name" value="SBP"/>
</dbReference>
<dbReference type="GO" id="GO:1901982">
    <property type="term" value="F:maltose binding"/>
    <property type="evidence" value="ECO:0007669"/>
    <property type="project" value="TreeGrafter"/>
</dbReference>
<proteinExistence type="inferred from homology"/>
<dbReference type="Proteomes" id="UP000184111">
    <property type="component" value="Unassembled WGS sequence"/>
</dbReference>